<evidence type="ECO:0000313" key="2">
    <source>
        <dbReference type="EMBL" id="TCV87245.1"/>
    </source>
</evidence>
<name>A0A4R3Y4U4_9PAST</name>
<evidence type="ECO:0008006" key="4">
    <source>
        <dbReference type="Google" id="ProtNLM"/>
    </source>
</evidence>
<gene>
    <name evidence="2" type="ORF">EDC16_105164</name>
</gene>
<comment type="caution">
    <text evidence="2">The sequence shown here is derived from an EMBL/GenBank/DDBJ whole genome shotgun (WGS) entry which is preliminary data.</text>
</comment>
<evidence type="ECO:0000256" key="1">
    <source>
        <dbReference type="SAM" id="SignalP"/>
    </source>
</evidence>
<reference evidence="2 3" key="1">
    <citation type="submission" date="2019-03" db="EMBL/GenBank/DDBJ databases">
        <title>Genomic Encyclopedia of Type Strains, Phase IV (KMG-IV): sequencing the most valuable type-strain genomes for metagenomic binning, comparative biology and taxonomic classification.</title>
        <authorList>
            <person name="Goeker M."/>
        </authorList>
    </citation>
    <scope>NUCLEOTIDE SEQUENCE [LARGE SCALE GENOMIC DNA]</scope>
    <source>
        <strain evidence="2 3">DSM 28140</strain>
    </source>
</reference>
<evidence type="ECO:0000313" key="3">
    <source>
        <dbReference type="Proteomes" id="UP000294619"/>
    </source>
</evidence>
<dbReference type="Proteomes" id="UP000294619">
    <property type="component" value="Unassembled WGS sequence"/>
</dbReference>
<protein>
    <recommendedName>
        <fullName evidence="4">HdeA/HdeB family protein</fullName>
    </recommendedName>
</protein>
<dbReference type="RefSeq" id="WP_132966733.1">
    <property type="nucleotide sequence ID" value="NZ_LEKL01000064.1"/>
</dbReference>
<sequence>MKKLTFLCLLILSAGLSAKEWYEEKGTLHKATMKDWCQADVKNKLATAGDFVAVGYQDKMLKTEITQAIDSYGMSGLKVMAEQIIESLDTAACNGKKVDPDLATIEVADMAMMSMMIMGWTKE</sequence>
<dbReference type="EMBL" id="SMCP01000005">
    <property type="protein sequence ID" value="TCV87245.1"/>
    <property type="molecule type" value="Genomic_DNA"/>
</dbReference>
<feature type="chain" id="PRO_5020754400" description="HdeA/HdeB family protein" evidence="1">
    <location>
        <begin position="19"/>
        <end position="123"/>
    </location>
</feature>
<organism evidence="2 3">
    <name type="scientific">Testudinibacter aquarius</name>
    <dbReference type="NCBI Taxonomy" id="1524974"/>
    <lineage>
        <taxon>Bacteria</taxon>
        <taxon>Pseudomonadati</taxon>
        <taxon>Pseudomonadota</taxon>
        <taxon>Gammaproteobacteria</taxon>
        <taxon>Pasteurellales</taxon>
        <taxon>Pasteurellaceae</taxon>
        <taxon>Testudinibacter</taxon>
    </lineage>
</organism>
<keyword evidence="1" id="KW-0732">Signal</keyword>
<accession>A0A4R3Y4U4</accession>
<dbReference type="AlphaFoldDB" id="A0A4R3Y4U4"/>
<proteinExistence type="predicted"/>
<feature type="signal peptide" evidence="1">
    <location>
        <begin position="1"/>
        <end position="18"/>
    </location>
</feature>